<name>A0ABR1V1N3_9PEZI</name>
<dbReference type="Proteomes" id="UP001433268">
    <property type="component" value="Unassembled WGS sequence"/>
</dbReference>
<sequence>MDVFHPYPRLPLTSVRPHGSTSAWQVGPYGKAGAATPESLSAFRSSAVYQYRECPCDDEAACPRTAPAGWIRCRASCPCSAAPDALPGRRGPSAHLGHTPPMARPLSLLPSLRRLEIRFLADLEREPPSQDNSLR</sequence>
<evidence type="ECO:0000313" key="1">
    <source>
        <dbReference type="EMBL" id="KAK8065102.1"/>
    </source>
</evidence>
<proteinExistence type="predicted"/>
<keyword evidence="2" id="KW-1185">Reference proteome</keyword>
<evidence type="ECO:0000313" key="2">
    <source>
        <dbReference type="Proteomes" id="UP001433268"/>
    </source>
</evidence>
<comment type="caution">
    <text evidence="1">The sequence shown here is derived from an EMBL/GenBank/DDBJ whole genome shotgun (WGS) entry which is preliminary data.</text>
</comment>
<organism evidence="1 2">
    <name type="scientific">Apiospora hydei</name>
    <dbReference type="NCBI Taxonomy" id="1337664"/>
    <lineage>
        <taxon>Eukaryota</taxon>
        <taxon>Fungi</taxon>
        <taxon>Dikarya</taxon>
        <taxon>Ascomycota</taxon>
        <taxon>Pezizomycotina</taxon>
        <taxon>Sordariomycetes</taxon>
        <taxon>Xylariomycetidae</taxon>
        <taxon>Amphisphaeriales</taxon>
        <taxon>Apiosporaceae</taxon>
        <taxon>Apiospora</taxon>
    </lineage>
</organism>
<dbReference type="GeneID" id="92049224"/>
<dbReference type="RefSeq" id="XP_066661856.1">
    <property type="nucleotide sequence ID" value="XM_066816164.1"/>
</dbReference>
<gene>
    <name evidence="1" type="ORF">PG997_011849</name>
</gene>
<dbReference type="EMBL" id="JAQQWN010000009">
    <property type="protein sequence ID" value="KAK8065102.1"/>
    <property type="molecule type" value="Genomic_DNA"/>
</dbReference>
<accession>A0ABR1V1N3</accession>
<protein>
    <submittedName>
        <fullName evidence="1">Uncharacterized protein</fullName>
    </submittedName>
</protein>
<reference evidence="1 2" key="1">
    <citation type="submission" date="2023-01" db="EMBL/GenBank/DDBJ databases">
        <title>Analysis of 21 Apiospora genomes using comparative genomics revels a genus with tremendous synthesis potential of carbohydrate active enzymes and secondary metabolites.</title>
        <authorList>
            <person name="Sorensen T."/>
        </authorList>
    </citation>
    <scope>NUCLEOTIDE SEQUENCE [LARGE SCALE GENOMIC DNA]</scope>
    <source>
        <strain evidence="1 2">CBS 114990</strain>
    </source>
</reference>